<proteinExistence type="predicted"/>
<dbReference type="EMBL" id="MT141410">
    <property type="protein sequence ID" value="QJA60464.1"/>
    <property type="molecule type" value="Genomic_DNA"/>
</dbReference>
<evidence type="ECO:0000313" key="2">
    <source>
        <dbReference type="EMBL" id="QJA75689.1"/>
    </source>
</evidence>
<name>A0A6M3K0L8_9ZZZZ</name>
<sequence>MIDKEISAKVPVKEGRNAEELSAVILITYPETLEEAIKWCGEDPILTNAFANWRVTIQSGIRASLIAGKTAEQIQVEFKDAKMGVAKVGGKVDVQAAFIAKFKTSDPEKQAEMLSMLREAAQE</sequence>
<dbReference type="EMBL" id="MT142179">
    <property type="protein sequence ID" value="QJA75689.1"/>
    <property type="molecule type" value="Genomic_DNA"/>
</dbReference>
<accession>A0A6M3K0L8</accession>
<dbReference type="AlphaFoldDB" id="A0A6M3K0L8"/>
<gene>
    <name evidence="2" type="ORF">MM415A01721_0009</name>
    <name evidence="1" type="ORF">MM415B01114_0014</name>
</gene>
<organism evidence="2">
    <name type="scientific">viral metagenome</name>
    <dbReference type="NCBI Taxonomy" id="1070528"/>
    <lineage>
        <taxon>unclassified sequences</taxon>
        <taxon>metagenomes</taxon>
        <taxon>organismal metagenomes</taxon>
    </lineage>
</organism>
<evidence type="ECO:0000313" key="1">
    <source>
        <dbReference type="EMBL" id="QJA60464.1"/>
    </source>
</evidence>
<reference evidence="2" key="1">
    <citation type="submission" date="2020-03" db="EMBL/GenBank/DDBJ databases">
        <title>The deep terrestrial virosphere.</title>
        <authorList>
            <person name="Holmfeldt K."/>
            <person name="Nilsson E."/>
            <person name="Simone D."/>
            <person name="Lopez-Fernandez M."/>
            <person name="Wu X."/>
            <person name="de Brujin I."/>
            <person name="Lundin D."/>
            <person name="Andersson A."/>
            <person name="Bertilsson S."/>
            <person name="Dopson M."/>
        </authorList>
    </citation>
    <scope>NUCLEOTIDE SEQUENCE</scope>
    <source>
        <strain evidence="2">MM415A01721</strain>
        <strain evidence="1">MM415B01114</strain>
    </source>
</reference>
<protein>
    <submittedName>
        <fullName evidence="2">Uncharacterized protein</fullName>
    </submittedName>
</protein>